<organism evidence="1 2">
    <name type="scientific">Dreissena polymorpha</name>
    <name type="common">Zebra mussel</name>
    <name type="synonym">Mytilus polymorpha</name>
    <dbReference type="NCBI Taxonomy" id="45954"/>
    <lineage>
        <taxon>Eukaryota</taxon>
        <taxon>Metazoa</taxon>
        <taxon>Spiralia</taxon>
        <taxon>Lophotrochozoa</taxon>
        <taxon>Mollusca</taxon>
        <taxon>Bivalvia</taxon>
        <taxon>Autobranchia</taxon>
        <taxon>Heteroconchia</taxon>
        <taxon>Euheterodonta</taxon>
        <taxon>Imparidentia</taxon>
        <taxon>Neoheterodontei</taxon>
        <taxon>Myida</taxon>
        <taxon>Dreissenoidea</taxon>
        <taxon>Dreissenidae</taxon>
        <taxon>Dreissena</taxon>
    </lineage>
</organism>
<dbReference type="Proteomes" id="UP000828390">
    <property type="component" value="Unassembled WGS sequence"/>
</dbReference>
<dbReference type="AlphaFoldDB" id="A0A9D4MCU0"/>
<proteinExistence type="predicted"/>
<evidence type="ECO:0000313" key="1">
    <source>
        <dbReference type="EMBL" id="KAH3874293.1"/>
    </source>
</evidence>
<reference evidence="1" key="2">
    <citation type="submission" date="2020-11" db="EMBL/GenBank/DDBJ databases">
        <authorList>
            <person name="McCartney M.A."/>
            <person name="Auch B."/>
            <person name="Kono T."/>
            <person name="Mallez S."/>
            <person name="Becker A."/>
            <person name="Gohl D.M."/>
            <person name="Silverstein K.A.T."/>
            <person name="Koren S."/>
            <person name="Bechman K.B."/>
            <person name="Herman A."/>
            <person name="Abrahante J.E."/>
            <person name="Garbe J."/>
        </authorList>
    </citation>
    <scope>NUCLEOTIDE SEQUENCE</scope>
    <source>
        <strain evidence="1">Duluth1</strain>
        <tissue evidence="1">Whole animal</tissue>
    </source>
</reference>
<reference evidence="1" key="1">
    <citation type="journal article" date="2019" name="bioRxiv">
        <title>The Genome of the Zebra Mussel, Dreissena polymorpha: A Resource for Invasive Species Research.</title>
        <authorList>
            <person name="McCartney M.A."/>
            <person name="Auch B."/>
            <person name="Kono T."/>
            <person name="Mallez S."/>
            <person name="Zhang Y."/>
            <person name="Obille A."/>
            <person name="Becker A."/>
            <person name="Abrahante J.E."/>
            <person name="Garbe J."/>
            <person name="Badalamenti J.P."/>
            <person name="Herman A."/>
            <person name="Mangelson H."/>
            <person name="Liachko I."/>
            <person name="Sullivan S."/>
            <person name="Sone E.D."/>
            <person name="Koren S."/>
            <person name="Silverstein K.A.T."/>
            <person name="Beckman K.B."/>
            <person name="Gohl D.M."/>
        </authorList>
    </citation>
    <scope>NUCLEOTIDE SEQUENCE</scope>
    <source>
        <strain evidence="1">Duluth1</strain>
        <tissue evidence="1">Whole animal</tissue>
    </source>
</reference>
<comment type="caution">
    <text evidence="1">The sequence shown here is derived from an EMBL/GenBank/DDBJ whole genome shotgun (WGS) entry which is preliminary data.</text>
</comment>
<accession>A0A9D4MCU0</accession>
<evidence type="ECO:0000313" key="2">
    <source>
        <dbReference type="Proteomes" id="UP000828390"/>
    </source>
</evidence>
<dbReference type="EMBL" id="JAIWYP010000002">
    <property type="protein sequence ID" value="KAH3874293.1"/>
    <property type="molecule type" value="Genomic_DNA"/>
</dbReference>
<name>A0A9D4MCU0_DREPO</name>
<gene>
    <name evidence="1" type="ORF">DPMN_037535</name>
</gene>
<protein>
    <submittedName>
        <fullName evidence="1">Uncharacterized protein</fullName>
    </submittedName>
</protein>
<keyword evidence="2" id="KW-1185">Reference proteome</keyword>
<sequence length="89" mass="9687">MYLMCSLASGAPIPIDAEHDVLRAELVGKEAKAKFISERLTSGAASSRFFDPLPRNRLKTMEAANKTVKLTAPQGKVIHLYNISPCAKT</sequence>